<evidence type="ECO:0000259" key="8">
    <source>
        <dbReference type="SMART" id="SM01424"/>
    </source>
</evidence>
<comment type="similarity">
    <text evidence="2">Belongs to the milton family.</text>
</comment>
<dbReference type="KEGG" id="tng:GSTEN00011816G001"/>
<name>Q4SVU4_TETNG</name>
<dbReference type="GO" id="GO:0031410">
    <property type="term" value="C:cytoplasmic vesicle"/>
    <property type="evidence" value="ECO:0007669"/>
    <property type="project" value="TreeGrafter"/>
</dbReference>
<gene>
    <name evidence="9" type="ORF">GSTENG00011816001</name>
</gene>
<accession>Q4SVU4</accession>
<evidence type="ECO:0000256" key="3">
    <source>
        <dbReference type="ARBA" id="ARBA00023054"/>
    </source>
</evidence>
<protein>
    <submittedName>
        <fullName evidence="9">(spotted green pufferfish) hypothetical protein</fullName>
    </submittedName>
</protein>
<feature type="compositionally biased region" description="Pro residues" evidence="6">
    <location>
        <begin position="841"/>
        <end position="854"/>
    </location>
</feature>
<dbReference type="SMART" id="SM01423">
    <property type="entry name" value="Milton"/>
    <property type="match status" value="1"/>
</dbReference>
<dbReference type="GO" id="GO:0098957">
    <property type="term" value="P:anterograde axonal transport of mitochondrion"/>
    <property type="evidence" value="ECO:0007669"/>
    <property type="project" value="TreeGrafter"/>
</dbReference>
<feature type="coiled-coil region" evidence="5">
    <location>
        <begin position="159"/>
        <end position="214"/>
    </location>
</feature>
<dbReference type="Pfam" id="PF12448">
    <property type="entry name" value="Milton"/>
    <property type="match status" value="1"/>
</dbReference>
<evidence type="ECO:0000313" key="9">
    <source>
        <dbReference type="EMBL" id="CAF95238.1"/>
    </source>
</evidence>
<dbReference type="GO" id="GO:0006605">
    <property type="term" value="P:protein targeting"/>
    <property type="evidence" value="ECO:0007669"/>
    <property type="project" value="TreeGrafter"/>
</dbReference>
<feature type="compositionally biased region" description="Basic and acidic residues" evidence="6">
    <location>
        <begin position="937"/>
        <end position="946"/>
    </location>
</feature>
<dbReference type="AlphaFoldDB" id="Q4SVU4"/>
<feature type="domain" description="Trafficking kinesin-binding protein C-terminal" evidence="7">
    <location>
        <begin position="462"/>
        <end position="635"/>
    </location>
</feature>
<dbReference type="Pfam" id="PF04849">
    <property type="entry name" value="HAP1_N"/>
    <property type="match status" value="1"/>
</dbReference>
<dbReference type="GO" id="GO:1904115">
    <property type="term" value="C:axon cytoplasm"/>
    <property type="evidence" value="ECO:0007669"/>
    <property type="project" value="GOC"/>
</dbReference>
<evidence type="ECO:0000256" key="2">
    <source>
        <dbReference type="ARBA" id="ARBA00007007"/>
    </source>
</evidence>
<dbReference type="PANTHER" id="PTHR15751">
    <property type="entry name" value="TRAFFICKING KINESIN-BINDING PROTEIN"/>
    <property type="match status" value="1"/>
</dbReference>
<dbReference type="GO" id="GO:0047496">
    <property type="term" value="P:vesicle transport along microtubule"/>
    <property type="evidence" value="ECO:0007669"/>
    <property type="project" value="TreeGrafter"/>
</dbReference>
<dbReference type="Gene3D" id="1.10.287.1490">
    <property type="match status" value="1"/>
</dbReference>
<feature type="region of interest" description="Disordered" evidence="6">
    <location>
        <begin position="700"/>
        <end position="760"/>
    </location>
</feature>
<proteinExistence type="inferred from homology"/>
<feature type="compositionally biased region" description="Basic and acidic residues" evidence="6">
    <location>
        <begin position="725"/>
        <end position="744"/>
    </location>
</feature>
<feature type="compositionally biased region" description="Basic and acidic residues" evidence="6">
    <location>
        <begin position="1068"/>
        <end position="1079"/>
    </location>
</feature>
<evidence type="ECO:0000256" key="1">
    <source>
        <dbReference type="ARBA" id="ARBA00004173"/>
    </source>
</evidence>
<feature type="region of interest" description="Disordered" evidence="6">
    <location>
        <begin position="920"/>
        <end position="967"/>
    </location>
</feature>
<dbReference type="GO" id="GO:0005739">
    <property type="term" value="C:mitochondrion"/>
    <property type="evidence" value="ECO:0007669"/>
    <property type="project" value="UniProtKB-SubCell"/>
</dbReference>
<feature type="region of interest" description="Disordered" evidence="6">
    <location>
        <begin position="464"/>
        <end position="543"/>
    </location>
</feature>
<feature type="compositionally biased region" description="Polar residues" evidence="6">
    <location>
        <begin position="235"/>
        <end position="251"/>
    </location>
</feature>
<organism evidence="9">
    <name type="scientific">Tetraodon nigroviridis</name>
    <name type="common">Spotted green pufferfish</name>
    <name type="synonym">Chelonodon nigroviridis</name>
    <dbReference type="NCBI Taxonomy" id="99883"/>
    <lineage>
        <taxon>Eukaryota</taxon>
        <taxon>Metazoa</taxon>
        <taxon>Chordata</taxon>
        <taxon>Craniata</taxon>
        <taxon>Vertebrata</taxon>
        <taxon>Euteleostomi</taxon>
        <taxon>Actinopterygii</taxon>
        <taxon>Neopterygii</taxon>
        <taxon>Teleostei</taxon>
        <taxon>Neoteleostei</taxon>
        <taxon>Acanthomorphata</taxon>
        <taxon>Eupercaria</taxon>
        <taxon>Tetraodontiformes</taxon>
        <taxon>Tetradontoidea</taxon>
        <taxon>Tetraodontidae</taxon>
        <taxon>Tetraodon</taxon>
    </lineage>
</organism>
<sequence length="1114" mass="124407">MEPRVRAMMMKRRGHSRGQRFVRADYYELDWYYDECTDVEECAALQGAMANLQSCWFSVKGRMAHCTLAGTEHQLTYFNLTDEDEGDLGLPPLESTRLEEEYICLPSHGGKAKEVEEEEMDEEQQIGRSSMTTKLLWLKFLRVLCADRVGQMTKTYSDIDAVTRLLEEKERDLELAARIGQSLLKKNKALSERNDLLEEQVEHIREEVSQLRHDLSMKDELLQFYTNAAEESEGESFTSTPVRPADSNVSTPTFFPLDSLQKKLKDLEEENKSLRSEASHLETETISYEEKEQQLVHDCVKELRNSNLQITSLSEELARKSDDASRQQEEITHLLSQIVDLQKKVKLHALENEELTQHLGAAKDAQRQLTAELRELEDKYAECMEMLHEAQEELKNLRNKTLPLNTPRRFHSLGLFPMDSLAAEIEGTMRKELQMDDPDVEEQRLQPKRVFQTVKNLNLMRQQRSSLAPSPLNIPGSNQTSCFTSGRSSRVGTPRCSSAFGSEVGGGIFLDNRTGSTLETPDNESEDSNKRPPGTPGTPGSRDLEAALRRLSLRRDNYLSEKRFFEEERERKLAYLAKEEEKGGGGSSGGPGTPAESLFSLCSHQSLGSIWSGYAFTTRSYLPEKLQIVKPLEGSATLHAWQQLAQPHMGALLDHRPGVVTKGFCTLPHEQEQQEQDSWQLDQPEEDELSCDSFMGFPEEGISASKDLPHSTSSVCNKSSETETETLHGERCRAQEATQEKDGHVANMPSLPRPSSASSPLPTSLEMNGHVDLKELQALHSTTLDRTPVNFPGKCMSHTSSTYTFTTCRILHPSDELTSVSASPARASCQSSASVSTPTPTSSPVPLSAPPTPSYTPCCTPRRHSLALSLAESSTNLRDSTRTTSTSLGLVRLLLERGISSSSYDPLSWDRGFDVSAASASVGGAPEQQSSTAQGGWKDEMPRKCPESLILQPSTPPNSPRSKSASFAATSPAFQFSPANEDPPFHDTFLASKPACTILREVLGETEREREHQGTSEDEFHAELLKLRLVDKLKSFHTLFTPAAFISTGNALLSPIWTRGTGEWWTSRSERRAEEEPKLPCHGRGQHGHERPWRPPQFGDSHPTYDAKCYAQLP</sequence>
<comment type="caution">
    <text evidence="9">The sequence shown here is derived from an EMBL/GenBank/DDBJ whole genome shotgun (WGS) entry which is preliminary data.</text>
</comment>
<dbReference type="PANTHER" id="PTHR15751:SF11">
    <property type="entry name" value="TRAFFICKING KINESIN-BINDING PROTEIN 1"/>
    <property type="match status" value="1"/>
</dbReference>
<feature type="region of interest" description="Disordered" evidence="6">
    <location>
        <begin position="1068"/>
        <end position="1105"/>
    </location>
</feature>
<evidence type="ECO:0000256" key="5">
    <source>
        <dbReference type="SAM" id="Coils"/>
    </source>
</evidence>
<dbReference type="SMART" id="SM01424">
    <property type="entry name" value="HAP1_N"/>
    <property type="match status" value="1"/>
</dbReference>
<feature type="domain" description="HAP1 N-terminal" evidence="8">
    <location>
        <begin position="100"/>
        <end position="400"/>
    </location>
</feature>
<feature type="coiled-coil region" evidence="5">
    <location>
        <begin position="257"/>
        <end position="284"/>
    </location>
</feature>
<feature type="region of interest" description="Disordered" evidence="6">
    <location>
        <begin position="230"/>
        <end position="251"/>
    </location>
</feature>
<feature type="compositionally biased region" description="Polar residues" evidence="6">
    <location>
        <begin position="710"/>
        <end position="719"/>
    </location>
</feature>
<evidence type="ECO:0000256" key="4">
    <source>
        <dbReference type="ARBA" id="ARBA00023128"/>
    </source>
</evidence>
<dbReference type="OrthoDB" id="10067624at2759"/>
<dbReference type="GO" id="GO:0048311">
    <property type="term" value="P:mitochondrion distribution"/>
    <property type="evidence" value="ECO:0007669"/>
    <property type="project" value="TreeGrafter"/>
</dbReference>
<feature type="compositionally biased region" description="Polar residues" evidence="6">
    <location>
        <begin position="475"/>
        <end position="500"/>
    </location>
</feature>
<keyword evidence="4" id="KW-0496">Mitochondrion</keyword>
<dbReference type="GO" id="GO:0017022">
    <property type="term" value="F:myosin binding"/>
    <property type="evidence" value="ECO:0007669"/>
    <property type="project" value="TreeGrafter"/>
</dbReference>
<dbReference type="InterPro" id="IPR022154">
    <property type="entry name" value="TRAK1/2_C"/>
</dbReference>
<dbReference type="InterPro" id="IPR006933">
    <property type="entry name" value="HAP1_N"/>
</dbReference>
<dbReference type="EMBL" id="CAAE01013723">
    <property type="protein sequence ID" value="CAF95238.1"/>
    <property type="molecule type" value="Genomic_DNA"/>
</dbReference>
<evidence type="ECO:0000256" key="6">
    <source>
        <dbReference type="SAM" id="MobiDB-lite"/>
    </source>
</evidence>
<dbReference type="GO" id="GO:0030425">
    <property type="term" value="C:dendrite"/>
    <property type="evidence" value="ECO:0007669"/>
    <property type="project" value="TreeGrafter"/>
</dbReference>
<feature type="coiled-coil region" evidence="5">
    <location>
        <begin position="310"/>
        <end position="400"/>
    </location>
</feature>
<keyword evidence="3 5" id="KW-0175">Coiled coil</keyword>
<evidence type="ECO:0000259" key="7">
    <source>
        <dbReference type="SMART" id="SM01423"/>
    </source>
</evidence>
<reference evidence="9" key="2">
    <citation type="submission" date="2004-02" db="EMBL/GenBank/DDBJ databases">
        <authorList>
            <consortium name="Genoscope"/>
            <consortium name="Whitehead Institute Centre for Genome Research"/>
        </authorList>
    </citation>
    <scope>NUCLEOTIDE SEQUENCE</scope>
</reference>
<feature type="non-terminal residue" evidence="9">
    <location>
        <position position="1"/>
    </location>
</feature>
<reference evidence="9" key="1">
    <citation type="journal article" date="2004" name="Nature">
        <title>Genome duplication in the teleost fish Tetraodon nigroviridis reveals the early vertebrate proto-karyotype.</title>
        <authorList>
            <person name="Jaillon O."/>
            <person name="Aury J.-M."/>
            <person name="Brunet F."/>
            <person name="Petit J.-L."/>
            <person name="Stange-Thomann N."/>
            <person name="Mauceli E."/>
            <person name="Bouneau L."/>
            <person name="Fischer C."/>
            <person name="Ozouf-Costaz C."/>
            <person name="Bernot A."/>
            <person name="Nicaud S."/>
            <person name="Jaffe D."/>
            <person name="Fisher S."/>
            <person name="Lutfalla G."/>
            <person name="Dossat C."/>
            <person name="Segurens B."/>
            <person name="Dasilva C."/>
            <person name="Salanoubat M."/>
            <person name="Levy M."/>
            <person name="Boudet N."/>
            <person name="Castellano S."/>
            <person name="Anthouard V."/>
            <person name="Jubin C."/>
            <person name="Castelli V."/>
            <person name="Katinka M."/>
            <person name="Vacherie B."/>
            <person name="Biemont C."/>
            <person name="Skalli Z."/>
            <person name="Cattolico L."/>
            <person name="Poulain J."/>
            <person name="De Berardinis V."/>
            <person name="Cruaud C."/>
            <person name="Duprat S."/>
            <person name="Brottier P."/>
            <person name="Coutanceau J.-P."/>
            <person name="Gouzy J."/>
            <person name="Parra G."/>
            <person name="Lardier G."/>
            <person name="Chapple C."/>
            <person name="McKernan K.J."/>
            <person name="McEwan P."/>
            <person name="Bosak S."/>
            <person name="Kellis M."/>
            <person name="Volff J.-N."/>
            <person name="Guigo R."/>
            <person name="Zody M.C."/>
            <person name="Mesirov J."/>
            <person name="Lindblad-Toh K."/>
            <person name="Birren B."/>
            <person name="Nusbaum C."/>
            <person name="Kahn D."/>
            <person name="Robinson-Rechavi M."/>
            <person name="Laudet V."/>
            <person name="Schachter V."/>
            <person name="Quetier F."/>
            <person name="Saurin W."/>
            <person name="Scarpelli C."/>
            <person name="Wincker P."/>
            <person name="Lander E.S."/>
            <person name="Weissenbach J."/>
            <person name="Roest Crollius H."/>
        </authorList>
    </citation>
    <scope>NUCLEOTIDE SEQUENCE [LARGE SCALE GENOMIC DNA]</scope>
</reference>
<dbReference type="GO" id="GO:0022008">
    <property type="term" value="P:neurogenesis"/>
    <property type="evidence" value="ECO:0007669"/>
    <property type="project" value="TreeGrafter"/>
</dbReference>
<dbReference type="InterPro" id="IPR051946">
    <property type="entry name" value="Intracell_Traff-Reg"/>
</dbReference>
<feature type="region of interest" description="Disordered" evidence="6">
    <location>
        <begin position="830"/>
        <end position="858"/>
    </location>
</feature>
<dbReference type="GO" id="GO:0050811">
    <property type="term" value="F:GABA receptor binding"/>
    <property type="evidence" value="ECO:0007669"/>
    <property type="project" value="TreeGrafter"/>
</dbReference>
<dbReference type="GO" id="GO:0008333">
    <property type="term" value="P:endosome to lysosome transport"/>
    <property type="evidence" value="ECO:0007669"/>
    <property type="project" value="TreeGrafter"/>
</dbReference>
<feature type="compositionally biased region" description="Low complexity" evidence="6">
    <location>
        <begin position="749"/>
        <end position="760"/>
    </location>
</feature>
<comment type="subcellular location">
    <subcellularLocation>
        <location evidence="1">Mitochondrion</location>
    </subcellularLocation>
</comment>
<feature type="compositionally biased region" description="Low complexity" evidence="6">
    <location>
        <begin position="831"/>
        <end position="840"/>
    </location>
</feature>